<keyword evidence="1" id="KW-0732">Signal</keyword>
<evidence type="ECO:0000313" key="3">
    <source>
        <dbReference type="Proteomes" id="UP001054252"/>
    </source>
</evidence>
<name>A0AAV5MWZ5_9ROSI</name>
<organism evidence="2 3">
    <name type="scientific">Rubroshorea leprosula</name>
    <dbReference type="NCBI Taxonomy" id="152421"/>
    <lineage>
        <taxon>Eukaryota</taxon>
        <taxon>Viridiplantae</taxon>
        <taxon>Streptophyta</taxon>
        <taxon>Embryophyta</taxon>
        <taxon>Tracheophyta</taxon>
        <taxon>Spermatophyta</taxon>
        <taxon>Magnoliopsida</taxon>
        <taxon>eudicotyledons</taxon>
        <taxon>Gunneridae</taxon>
        <taxon>Pentapetalae</taxon>
        <taxon>rosids</taxon>
        <taxon>malvids</taxon>
        <taxon>Malvales</taxon>
        <taxon>Dipterocarpaceae</taxon>
        <taxon>Rubroshorea</taxon>
    </lineage>
</organism>
<dbReference type="Proteomes" id="UP001054252">
    <property type="component" value="Unassembled WGS sequence"/>
</dbReference>
<keyword evidence="3" id="KW-1185">Reference proteome</keyword>
<evidence type="ECO:0000256" key="1">
    <source>
        <dbReference type="SAM" id="SignalP"/>
    </source>
</evidence>
<gene>
    <name evidence="2" type="ORF">SLEP1_g60454</name>
</gene>
<evidence type="ECO:0008006" key="4">
    <source>
        <dbReference type="Google" id="ProtNLM"/>
    </source>
</evidence>
<comment type="caution">
    <text evidence="2">The sequence shown here is derived from an EMBL/GenBank/DDBJ whole genome shotgun (WGS) entry which is preliminary data.</text>
</comment>
<protein>
    <recommendedName>
        <fullName evidence="4">LRR receptor-like serine/threonine-protein kinase</fullName>
    </recommendedName>
</protein>
<feature type="non-terminal residue" evidence="2">
    <location>
        <position position="121"/>
    </location>
</feature>
<dbReference type="EMBL" id="BPVZ01002432">
    <property type="protein sequence ID" value="GKV53943.1"/>
    <property type="molecule type" value="Genomic_DNA"/>
</dbReference>
<accession>A0AAV5MWZ5</accession>
<dbReference type="AlphaFoldDB" id="A0AAV5MWZ5"/>
<sequence length="121" mass="13264">MKPLSSASALAAAHFCFIFFLTVAGKSRAQNATTDPSEVRALNSIFQRWDIQAPANSWNISGEPCTGTAVSQDDSKNPAIKCDCSFNGARTCHITRLRVQKLDRRGGMPEELLAFKFLTQL</sequence>
<feature type="chain" id="PRO_5043349490" description="LRR receptor-like serine/threonine-protein kinase" evidence="1">
    <location>
        <begin position="30"/>
        <end position="121"/>
    </location>
</feature>
<feature type="signal peptide" evidence="1">
    <location>
        <begin position="1"/>
        <end position="29"/>
    </location>
</feature>
<reference evidence="2 3" key="1">
    <citation type="journal article" date="2021" name="Commun. Biol.">
        <title>The genome of Shorea leprosula (Dipterocarpaceae) highlights the ecological relevance of drought in aseasonal tropical rainforests.</title>
        <authorList>
            <person name="Ng K.K.S."/>
            <person name="Kobayashi M.J."/>
            <person name="Fawcett J.A."/>
            <person name="Hatakeyama M."/>
            <person name="Paape T."/>
            <person name="Ng C.H."/>
            <person name="Ang C.C."/>
            <person name="Tnah L.H."/>
            <person name="Lee C.T."/>
            <person name="Nishiyama T."/>
            <person name="Sese J."/>
            <person name="O'Brien M.J."/>
            <person name="Copetti D."/>
            <person name="Mohd Noor M.I."/>
            <person name="Ong R.C."/>
            <person name="Putra M."/>
            <person name="Sireger I.Z."/>
            <person name="Indrioko S."/>
            <person name="Kosugi Y."/>
            <person name="Izuno A."/>
            <person name="Isagi Y."/>
            <person name="Lee S.L."/>
            <person name="Shimizu K.K."/>
        </authorList>
    </citation>
    <scope>NUCLEOTIDE SEQUENCE [LARGE SCALE GENOMIC DNA]</scope>
    <source>
        <strain evidence="2">214</strain>
    </source>
</reference>
<proteinExistence type="predicted"/>
<evidence type="ECO:0000313" key="2">
    <source>
        <dbReference type="EMBL" id="GKV53943.1"/>
    </source>
</evidence>